<keyword evidence="4" id="KW-0472">Membrane</keyword>
<feature type="domain" description="Ig-like" evidence="5">
    <location>
        <begin position="31"/>
        <end position="117"/>
    </location>
</feature>
<evidence type="ECO:0000259" key="5">
    <source>
        <dbReference type="PROSITE" id="PS50835"/>
    </source>
</evidence>
<evidence type="ECO:0000256" key="1">
    <source>
        <dbReference type="ARBA" id="ARBA00022729"/>
    </source>
</evidence>
<dbReference type="FunFam" id="2.60.40.10:FF:001607">
    <property type="entry name" value="Leukocyte immune-type receptor TS32.15 L2.5a"/>
    <property type="match status" value="1"/>
</dbReference>
<feature type="domain" description="Ig-like" evidence="5">
    <location>
        <begin position="249"/>
        <end position="324"/>
    </location>
</feature>
<keyword evidence="4" id="KW-1133">Transmembrane helix</keyword>
<keyword evidence="4" id="KW-0812">Transmembrane</keyword>
<dbReference type="SMART" id="SM00408">
    <property type="entry name" value="IGc2"/>
    <property type="match status" value="3"/>
</dbReference>
<dbReference type="SMART" id="SM00409">
    <property type="entry name" value="IG"/>
    <property type="match status" value="4"/>
</dbReference>
<keyword evidence="1" id="KW-0732">Signal</keyword>
<feature type="region of interest" description="Disordered" evidence="3">
    <location>
        <begin position="486"/>
        <end position="506"/>
    </location>
</feature>
<evidence type="ECO:0000313" key="7">
    <source>
        <dbReference type="Proteomes" id="UP000694427"/>
    </source>
</evidence>
<dbReference type="GO" id="GO:0007166">
    <property type="term" value="P:cell surface receptor signaling pathway"/>
    <property type="evidence" value="ECO:0007669"/>
    <property type="project" value="TreeGrafter"/>
</dbReference>
<dbReference type="PANTHER" id="PTHR11481:SF64">
    <property type="entry name" value="FC RECEPTOR-LIKE PROTEIN 4"/>
    <property type="match status" value="1"/>
</dbReference>
<dbReference type="InterPro" id="IPR003599">
    <property type="entry name" value="Ig_sub"/>
</dbReference>
<dbReference type="PANTHER" id="PTHR11481">
    <property type="entry name" value="IMMUNOGLOBULIN FC RECEPTOR"/>
    <property type="match status" value="1"/>
</dbReference>
<dbReference type="InterPro" id="IPR050488">
    <property type="entry name" value="Ig_Fc_receptor"/>
</dbReference>
<dbReference type="AlphaFoldDB" id="A0A8C1Q8V7"/>
<evidence type="ECO:0000256" key="3">
    <source>
        <dbReference type="SAM" id="MobiDB-lite"/>
    </source>
</evidence>
<dbReference type="Pfam" id="PF13927">
    <property type="entry name" value="Ig_3"/>
    <property type="match status" value="1"/>
</dbReference>
<dbReference type="Ensembl" id="ENSCCRT00010024658.1">
    <property type="protein sequence ID" value="ENSCCRP00010022565.1"/>
    <property type="gene ID" value="ENSCCRG00010009695.1"/>
</dbReference>
<feature type="domain" description="Ig-like" evidence="5">
    <location>
        <begin position="146"/>
        <end position="226"/>
    </location>
</feature>
<reference evidence="6" key="1">
    <citation type="submission" date="2025-08" db="UniProtKB">
        <authorList>
            <consortium name="Ensembl"/>
        </authorList>
    </citation>
    <scope>IDENTIFICATION</scope>
</reference>
<dbReference type="InterPro" id="IPR013783">
    <property type="entry name" value="Ig-like_fold"/>
</dbReference>
<dbReference type="Gene3D" id="2.60.40.10">
    <property type="entry name" value="Immunoglobulins"/>
    <property type="match status" value="4"/>
</dbReference>
<dbReference type="Proteomes" id="UP000694427">
    <property type="component" value="Unplaced"/>
</dbReference>
<feature type="transmembrane region" description="Helical" evidence="4">
    <location>
        <begin position="435"/>
        <end position="457"/>
    </location>
</feature>
<dbReference type="GO" id="GO:0006955">
    <property type="term" value="P:immune response"/>
    <property type="evidence" value="ECO:0007669"/>
    <property type="project" value="TreeGrafter"/>
</dbReference>
<dbReference type="Pfam" id="PF13895">
    <property type="entry name" value="Ig_2"/>
    <property type="match status" value="2"/>
</dbReference>
<proteinExistence type="predicted"/>
<keyword evidence="7" id="KW-1185">Reference proteome</keyword>
<keyword evidence="2" id="KW-1015">Disulfide bond</keyword>
<dbReference type="SUPFAM" id="SSF48726">
    <property type="entry name" value="Immunoglobulin"/>
    <property type="match status" value="4"/>
</dbReference>
<dbReference type="InterPro" id="IPR007110">
    <property type="entry name" value="Ig-like_dom"/>
</dbReference>
<sequence length="506" mass="56600">MIIWSDMEFGQLPFVFLLISNIHSGHTDERPKVKVSIKPDQHVFRGETVTLRCDIDGEGVTSWKYSWYKDGSDSVFSELQEHTFSSVTESDAGKYSCYGAERGGSRTSHISDDVTLTVSGEFHHLFLNTHKFNMLLMSDVSISDKPRAVLRVSPQKWLTEGDPVTLICEVNSSSTGWTFSWYTLTASSDYRKRYQLLSDSSRGAGGNYTVSSAALNNTGVYVCEVERGKPVYYAWYSNKQLLWVTGVSPPVSLIISPSRTQHFISVSLSLSCEDQSNSDRWRVRRYTDSWGLEDCSSSLWGSQTGSKCTISSTGTSDTGVYWCRSEFGENSHPVNITVHLEDMILDSPVHPVTEGDSLTLHCLYEHSTPPILRADFYKDGSLIQNQTTEMIISTVSKSHEGFYYCKHPERGESPKSWISVTASSRSSRSDGLNPMIIGVTAGLSAAFLFVFLLVLLWRYRNNKDSVNVPTELTYAECELKSAKKQNKSKGYKGKTTESSDIMYTGL</sequence>
<feature type="compositionally biased region" description="Polar residues" evidence="3">
    <location>
        <begin position="496"/>
        <end position="506"/>
    </location>
</feature>
<dbReference type="PROSITE" id="PS50835">
    <property type="entry name" value="IG_LIKE"/>
    <property type="match status" value="4"/>
</dbReference>
<dbReference type="InterPro" id="IPR003598">
    <property type="entry name" value="Ig_sub2"/>
</dbReference>
<reference evidence="6" key="2">
    <citation type="submission" date="2025-09" db="UniProtKB">
        <authorList>
            <consortium name="Ensembl"/>
        </authorList>
    </citation>
    <scope>IDENTIFICATION</scope>
</reference>
<accession>A0A8C1Q8V7</accession>
<evidence type="ECO:0000256" key="2">
    <source>
        <dbReference type="ARBA" id="ARBA00023157"/>
    </source>
</evidence>
<evidence type="ECO:0000313" key="6">
    <source>
        <dbReference type="Ensembl" id="ENSCCRP00010022565.1"/>
    </source>
</evidence>
<evidence type="ECO:0000256" key="4">
    <source>
        <dbReference type="SAM" id="Phobius"/>
    </source>
</evidence>
<feature type="domain" description="Ig-like" evidence="5">
    <location>
        <begin position="333"/>
        <end position="421"/>
    </location>
</feature>
<organism evidence="6 7">
    <name type="scientific">Cyprinus carpio</name>
    <name type="common">Common carp</name>
    <dbReference type="NCBI Taxonomy" id="7962"/>
    <lineage>
        <taxon>Eukaryota</taxon>
        <taxon>Metazoa</taxon>
        <taxon>Chordata</taxon>
        <taxon>Craniata</taxon>
        <taxon>Vertebrata</taxon>
        <taxon>Euteleostomi</taxon>
        <taxon>Actinopterygii</taxon>
        <taxon>Neopterygii</taxon>
        <taxon>Teleostei</taxon>
        <taxon>Ostariophysi</taxon>
        <taxon>Cypriniformes</taxon>
        <taxon>Cyprinidae</taxon>
        <taxon>Cyprininae</taxon>
        <taxon>Cyprinus</taxon>
    </lineage>
</organism>
<dbReference type="GO" id="GO:0004888">
    <property type="term" value="F:transmembrane signaling receptor activity"/>
    <property type="evidence" value="ECO:0007669"/>
    <property type="project" value="TreeGrafter"/>
</dbReference>
<dbReference type="GO" id="GO:0009897">
    <property type="term" value="C:external side of plasma membrane"/>
    <property type="evidence" value="ECO:0007669"/>
    <property type="project" value="TreeGrafter"/>
</dbReference>
<protein>
    <recommendedName>
        <fullName evidence="5">Ig-like domain-containing protein</fullName>
    </recommendedName>
</protein>
<name>A0A8C1Q8V7_CYPCA</name>
<dbReference type="InterPro" id="IPR036179">
    <property type="entry name" value="Ig-like_dom_sf"/>
</dbReference>